<feature type="region of interest" description="Disordered" evidence="1">
    <location>
        <begin position="305"/>
        <end position="344"/>
    </location>
</feature>
<name>A0AAD6XLA2_9AGAR</name>
<feature type="compositionally biased region" description="Low complexity" evidence="1">
    <location>
        <begin position="194"/>
        <end position="208"/>
    </location>
</feature>
<dbReference type="EMBL" id="JARJCN010000031">
    <property type="protein sequence ID" value="KAJ7086403.1"/>
    <property type="molecule type" value="Genomic_DNA"/>
</dbReference>
<keyword evidence="5" id="KW-1185">Reference proteome</keyword>
<evidence type="ECO:0000256" key="1">
    <source>
        <dbReference type="SAM" id="MobiDB-lite"/>
    </source>
</evidence>
<keyword evidence="2" id="KW-0812">Transmembrane</keyword>
<reference evidence="4" key="1">
    <citation type="submission" date="2023-03" db="EMBL/GenBank/DDBJ databases">
        <title>Massive genome expansion in bonnet fungi (Mycena s.s.) driven by repeated elements and novel gene families across ecological guilds.</title>
        <authorList>
            <consortium name="Lawrence Berkeley National Laboratory"/>
            <person name="Harder C.B."/>
            <person name="Miyauchi S."/>
            <person name="Viragh M."/>
            <person name="Kuo A."/>
            <person name="Thoen E."/>
            <person name="Andreopoulos B."/>
            <person name="Lu D."/>
            <person name="Skrede I."/>
            <person name="Drula E."/>
            <person name="Henrissat B."/>
            <person name="Morin E."/>
            <person name="Kohler A."/>
            <person name="Barry K."/>
            <person name="LaButti K."/>
            <person name="Morin E."/>
            <person name="Salamov A."/>
            <person name="Lipzen A."/>
            <person name="Mereny Z."/>
            <person name="Hegedus B."/>
            <person name="Baldrian P."/>
            <person name="Stursova M."/>
            <person name="Weitz H."/>
            <person name="Taylor A."/>
            <person name="Grigoriev I.V."/>
            <person name="Nagy L.G."/>
            <person name="Martin F."/>
            <person name="Kauserud H."/>
        </authorList>
    </citation>
    <scope>NUCLEOTIDE SEQUENCE</scope>
    <source>
        <strain evidence="4">CBHHK173m</strain>
    </source>
</reference>
<gene>
    <name evidence="4" type="ORF">B0H15DRAFT_844471</name>
</gene>
<keyword evidence="3" id="KW-0732">Signal</keyword>
<feature type="signal peptide" evidence="3">
    <location>
        <begin position="1"/>
        <end position="17"/>
    </location>
</feature>
<feature type="region of interest" description="Disordered" evidence="1">
    <location>
        <begin position="171"/>
        <end position="250"/>
    </location>
</feature>
<dbReference type="Gene3D" id="2.60.120.260">
    <property type="entry name" value="Galactose-binding domain-like"/>
    <property type="match status" value="1"/>
</dbReference>
<feature type="compositionally biased region" description="Basic and acidic residues" evidence="1">
    <location>
        <begin position="320"/>
        <end position="330"/>
    </location>
</feature>
<accession>A0AAD6XLA2</accession>
<feature type="chain" id="PRO_5042131188" evidence="3">
    <location>
        <begin position="18"/>
        <end position="400"/>
    </location>
</feature>
<keyword evidence="2" id="KW-0472">Membrane</keyword>
<dbReference type="Proteomes" id="UP001222325">
    <property type="component" value="Unassembled WGS sequence"/>
</dbReference>
<feature type="compositionally biased region" description="Low complexity" evidence="1">
    <location>
        <begin position="331"/>
        <end position="344"/>
    </location>
</feature>
<evidence type="ECO:0000256" key="3">
    <source>
        <dbReference type="SAM" id="SignalP"/>
    </source>
</evidence>
<feature type="region of interest" description="Disordered" evidence="1">
    <location>
        <begin position="361"/>
        <end position="400"/>
    </location>
</feature>
<evidence type="ECO:0000313" key="4">
    <source>
        <dbReference type="EMBL" id="KAJ7086403.1"/>
    </source>
</evidence>
<evidence type="ECO:0000313" key="5">
    <source>
        <dbReference type="Proteomes" id="UP001222325"/>
    </source>
</evidence>
<comment type="caution">
    <text evidence="4">The sequence shown here is derived from an EMBL/GenBank/DDBJ whole genome shotgun (WGS) entry which is preliminary data.</text>
</comment>
<protein>
    <submittedName>
        <fullName evidence="4">Uncharacterized protein</fullName>
    </submittedName>
</protein>
<organism evidence="4 5">
    <name type="scientific">Mycena belliarum</name>
    <dbReference type="NCBI Taxonomy" id="1033014"/>
    <lineage>
        <taxon>Eukaryota</taxon>
        <taxon>Fungi</taxon>
        <taxon>Dikarya</taxon>
        <taxon>Basidiomycota</taxon>
        <taxon>Agaricomycotina</taxon>
        <taxon>Agaricomycetes</taxon>
        <taxon>Agaricomycetidae</taxon>
        <taxon>Agaricales</taxon>
        <taxon>Marasmiineae</taxon>
        <taxon>Mycenaceae</taxon>
        <taxon>Mycena</taxon>
    </lineage>
</organism>
<keyword evidence="2" id="KW-1133">Transmembrane helix</keyword>
<evidence type="ECO:0000256" key="2">
    <source>
        <dbReference type="SAM" id="Phobius"/>
    </source>
</evidence>
<sequence length="400" mass="41639">MRTTSLSLVLAASLSNALVNITVDDADAGSSIKFTSRACVTVEPDSAEASWEVSPGGLVRSCHNKTLRRCDEAGATVGFNFTGVAVYLLYPPWPHDMTITATLDSGPPTTLAIPARTAGSQSDAGASSAPVWGISGLPNTQHTLTIGRQEPGGVYVDAFMYTALCESEPCDRRRRKGVGEDDAGEVADAPPPSSSSVIASATHSQSPTSSPPPILSPSSSSGANTATSSPPSLSPSPSASASGIPPTTAISQSDLRRDTIGIVLGIILGIIAVAVALFFAWRRYRRQKPVPGAFDEKSAPPYIASSISSAPISEPTRPPSMRERTDRFSDTHTPAGTPLTGTPASCLTSLSVNSMRLAHLPGPSEKYSPASVNGTSIQDDESVTRFEIPPPEYDVTESSQ</sequence>
<proteinExistence type="predicted"/>
<feature type="compositionally biased region" description="Low complexity" evidence="1">
    <location>
        <begin position="216"/>
        <end position="249"/>
    </location>
</feature>
<feature type="transmembrane region" description="Helical" evidence="2">
    <location>
        <begin position="260"/>
        <end position="281"/>
    </location>
</feature>
<dbReference type="AlphaFoldDB" id="A0AAD6XLA2"/>